<sequence length="333" mass="36101">MKALVLSEHGDLDKLELVKDKPVPQPGDGEVLVRVGASSFNYHDIFTVRGMPGIRVPLPVVIGLDIAGTVVEDAGEWKAGDRVMVNPLRAGIGLMGEMVDGGMEEYVVVSADQLFRIPDNVSFHQAAALPVAYGTAHRMLITHNTVRPGDRVLILGASGGVGTASIIIAKMLGAEVIACGGSDEKCARLKELGADYTINYNTTDFVKYVYAQYGKPQRRTFDGGVDVLINYTGGDTWAKSLKAVKRGGTILVCGATAGYDPKEDLRYIWTFELNVKGSNSFYRDNLEDLLNLVSEKRIDPVIDRVLPLEEAIDGLALIRDRKVIGKIIVDPTL</sequence>
<dbReference type="Proteomes" id="UP001164819">
    <property type="component" value="Chromosome"/>
</dbReference>
<dbReference type="GO" id="GO:0016491">
    <property type="term" value="F:oxidoreductase activity"/>
    <property type="evidence" value="ECO:0007669"/>
    <property type="project" value="InterPro"/>
</dbReference>
<dbReference type="InterPro" id="IPR020843">
    <property type="entry name" value="ER"/>
</dbReference>
<evidence type="ECO:0000259" key="2">
    <source>
        <dbReference type="SMART" id="SM00829"/>
    </source>
</evidence>
<protein>
    <submittedName>
        <fullName evidence="3">Zinc-binding dehydrogenase</fullName>
    </submittedName>
</protein>
<dbReference type="InterPro" id="IPR013149">
    <property type="entry name" value="ADH-like_C"/>
</dbReference>
<evidence type="ECO:0000313" key="3">
    <source>
        <dbReference type="EMBL" id="WAV90800.1"/>
    </source>
</evidence>
<keyword evidence="1" id="KW-0521">NADP</keyword>
<dbReference type="SUPFAM" id="SSF50129">
    <property type="entry name" value="GroES-like"/>
    <property type="match status" value="1"/>
</dbReference>
<dbReference type="PANTHER" id="PTHR44154:SF1">
    <property type="entry name" value="QUINONE OXIDOREDUCTASE"/>
    <property type="match status" value="1"/>
</dbReference>
<dbReference type="EMBL" id="CP098251">
    <property type="protein sequence ID" value="WAV90800.1"/>
    <property type="molecule type" value="Genomic_DNA"/>
</dbReference>
<reference evidence="3" key="1">
    <citation type="journal article" date="2022" name="Front. Microbiol.">
        <title>New perspectives on an old grouping: The genomic and phenotypic variability of Oxalobacter formigenes and the implications for calcium oxalate stone prevention.</title>
        <authorList>
            <person name="Chmiel J.A."/>
            <person name="Carr C."/>
            <person name="Stuivenberg G.A."/>
            <person name="Venema R."/>
            <person name="Chanyi R.M."/>
            <person name="Al K.F."/>
            <person name="Giguere D."/>
            <person name="Say H."/>
            <person name="Akouris P.P."/>
            <person name="Dominguez Romero S.A."/>
            <person name="Kwong A."/>
            <person name="Tai V."/>
            <person name="Koval S.F."/>
            <person name="Razvi H."/>
            <person name="Bjazevic J."/>
            <person name="Burton J.P."/>
        </authorList>
    </citation>
    <scope>NUCLEOTIDE SEQUENCE</scope>
    <source>
        <strain evidence="3">OxK</strain>
    </source>
</reference>
<dbReference type="PANTHER" id="PTHR44154">
    <property type="entry name" value="QUINONE OXIDOREDUCTASE"/>
    <property type="match status" value="1"/>
</dbReference>
<name>A0A9E9LB40_9BURK</name>
<dbReference type="InterPro" id="IPR051603">
    <property type="entry name" value="Zinc-ADH_QOR/CCCR"/>
</dbReference>
<accession>A0A9E9LB40</accession>
<dbReference type="SMART" id="SM00829">
    <property type="entry name" value="PKS_ER"/>
    <property type="match status" value="1"/>
</dbReference>
<dbReference type="InterPro" id="IPR036291">
    <property type="entry name" value="NAD(P)-bd_dom_sf"/>
</dbReference>
<dbReference type="Pfam" id="PF08240">
    <property type="entry name" value="ADH_N"/>
    <property type="match status" value="1"/>
</dbReference>
<dbReference type="AlphaFoldDB" id="A0A9E9LB40"/>
<proteinExistence type="predicted"/>
<dbReference type="InterPro" id="IPR013154">
    <property type="entry name" value="ADH-like_N"/>
</dbReference>
<dbReference type="SUPFAM" id="SSF51735">
    <property type="entry name" value="NAD(P)-binding Rossmann-fold domains"/>
    <property type="match status" value="1"/>
</dbReference>
<gene>
    <name evidence="3" type="ORF">NB646_08135</name>
</gene>
<dbReference type="Gene3D" id="3.90.180.10">
    <property type="entry name" value="Medium-chain alcohol dehydrogenases, catalytic domain"/>
    <property type="match status" value="1"/>
</dbReference>
<evidence type="ECO:0000256" key="1">
    <source>
        <dbReference type="ARBA" id="ARBA00022857"/>
    </source>
</evidence>
<dbReference type="RefSeq" id="WP_269315745.1">
    <property type="nucleotide sequence ID" value="NZ_CP098251.1"/>
</dbReference>
<feature type="domain" description="Enoyl reductase (ER)" evidence="2">
    <location>
        <begin position="10"/>
        <end position="329"/>
    </location>
</feature>
<dbReference type="Pfam" id="PF00107">
    <property type="entry name" value="ADH_zinc_N"/>
    <property type="match status" value="1"/>
</dbReference>
<organism evidence="3">
    <name type="scientific">Oxalobacter aliiformigenes</name>
    <dbReference type="NCBI Taxonomy" id="2946593"/>
    <lineage>
        <taxon>Bacteria</taxon>
        <taxon>Pseudomonadati</taxon>
        <taxon>Pseudomonadota</taxon>
        <taxon>Betaproteobacteria</taxon>
        <taxon>Burkholderiales</taxon>
        <taxon>Oxalobacteraceae</taxon>
        <taxon>Oxalobacter</taxon>
    </lineage>
</organism>
<dbReference type="InterPro" id="IPR011032">
    <property type="entry name" value="GroES-like_sf"/>
</dbReference>